<comment type="caution">
    <text evidence="1">The sequence shown here is derived from an EMBL/GenBank/DDBJ whole genome shotgun (WGS) entry which is preliminary data.</text>
</comment>
<name>X0Z6T9_9ZZZZ</name>
<proteinExistence type="predicted"/>
<accession>X0Z6T9</accession>
<dbReference type="EMBL" id="BART01007109">
    <property type="protein sequence ID" value="GAG54142.1"/>
    <property type="molecule type" value="Genomic_DNA"/>
</dbReference>
<evidence type="ECO:0000313" key="1">
    <source>
        <dbReference type="EMBL" id="GAG54142.1"/>
    </source>
</evidence>
<protein>
    <submittedName>
        <fullName evidence="1">Uncharacterized protein</fullName>
    </submittedName>
</protein>
<sequence>MNHPSNNILIELDITTSLKKSLNRNRKKKEFKVYTSGAVIPKIL</sequence>
<reference evidence="1" key="1">
    <citation type="journal article" date="2014" name="Front. Microbiol.">
        <title>High frequency of phylogenetically diverse reductive dehalogenase-homologous genes in deep subseafloor sedimentary metagenomes.</title>
        <authorList>
            <person name="Kawai M."/>
            <person name="Futagami T."/>
            <person name="Toyoda A."/>
            <person name="Takaki Y."/>
            <person name="Nishi S."/>
            <person name="Hori S."/>
            <person name="Arai W."/>
            <person name="Tsubouchi T."/>
            <person name="Morono Y."/>
            <person name="Uchiyama I."/>
            <person name="Ito T."/>
            <person name="Fujiyama A."/>
            <person name="Inagaki F."/>
            <person name="Takami H."/>
        </authorList>
    </citation>
    <scope>NUCLEOTIDE SEQUENCE</scope>
    <source>
        <strain evidence="1">Expedition CK06-06</strain>
    </source>
</reference>
<organism evidence="1">
    <name type="scientific">marine sediment metagenome</name>
    <dbReference type="NCBI Taxonomy" id="412755"/>
    <lineage>
        <taxon>unclassified sequences</taxon>
        <taxon>metagenomes</taxon>
        <taxon>ecological metagenomes</taxon>
    </lineage>
</organism>
<dbReference type="AlphaFoldDB" id="X0Z6T9"/>
<gene>
    <name evidence="1" type="ORF">S01H4_16234</name>
</gene>